<name>A0A532V885_UNCT6</name>
<gene>
    <name evidence="8" type="ORF">CEE36_03490</name>
</gene>
<dbReference type="InterPro" id="IPR006139">
    <property type="entry name" value="D-isomer_2_OHA_DH_cat_dom"/>
</dbReference>
<feature type="domain" description="D-isomer specific 2-hydroxyacid dehydrogenase catalytic" evidence="6">
    <location>
        <begin position="4"/>
        <end position="315"/>
    </location>
</feature>
<dbReference type="PANTHER" id="PTHR42789">
    <property type="entry name" value="D-ISOMER SPECIFIC 2-HYDROXYACID DEHYDROGENASE FAMILY PROTEIN (AFU_ORTHOLOGUE AFUA_6G10090)"/>
    <property type="match status" value="1"/>
</dbReference>
<dbReference type="PROSITE" id="PS00671">
    <property type="entry name" value="D_2_HYDROXYACID_DH_3"/>
    <property type="match status" value="1"/>
</dbReference>
<dbReference type="Pfam" id="PF02826">
    <property type="entry name" value="2-Hacid_dh_C"/>
    <property type="match status" value="1"/>
</dbReference>
<dbReference type="Proteomes" id="UP000317778">
    <property type="component" value="Unassembled WGS sequence"/>
</dbReference>
<accession>A0A532V885</accession>
<comment type="similarity">
    <text evidence="1 5">Belongs to the D-isomer specific 2-hydroxyacid dehydrogenase family.</text>
</comment>
<evidence type="ECO:0000256" key="5">
    <source>
        <dbReference type="RuleBase" id="RU003719"/>
    </source>
</evidence>
<comment type="caution">
    <text evidence="8">The sequence shown here is derived from an EMBL/GenBank/DDBJ whole genome shotgun (WGS) entry which is preliminary data.</text>
</comment>
<dbReference type="PANTHER" id="PTHR42789:SF1">
    <property type="entry name" value="D-ISOMER SPECIFIC 2-HYDROXYACID DEHYDROGENASE FAMILY PROTEIN (AFU_ORTHOLOGUE AFUA_6G10090)"/>
    <property type="match status" value="1"/>
</dbReference>
<dbReference type="CDD" id="cd05301">
    <property type="entry name" value="GDH"/>
    <property type="match status" value="1"/>
</dbReference>
<evidence type="ECO:0000313" key="8">
    <source>
        <dbReference type="EMBL" id="TKJ43408.1"/>
    </source>
</evidence>
<organism evidence="8 9">
    <name type="scientific">candidate division TA06 bacterium B3_TA06</name>
    <dbReference type="NCBI Taxonomy" id="2012487"/>
    <lineage>
        <taxon>Bacteria</taxon>
        <taxon>Bacteria division TA06</taxon>
    </lineage>
</organism>
<dbReference type="FunFam" id="3.40.50.720:FF:000203">
    <property type="entry name" value="D-3-phosphoglycerate dehydrogenase (SerA)"/>
    <property type="match status" value="1"/>
</dbReference>
<proteinExistence type="inferred from homology"/>
<dbReference type="InterPro" id="IPR029753">
    <property type="entry name" value="D-isomer_DH_CS"/>
</dbReference>
<dbReference type="GO" id="GO:0008652">
    <property type="term" value="P:amino acid biosynthetic process"/>
    <property type="evidence" value="ECO:0007669"/>
    <property type="project" value="UniProtKB-KW"/>
</dbReference>
<dbReference type="AlphaFoldDB" id="A0A532V885"/>
<dbReference type="GO" id="GO:0016616">
    <property type="term" value="F:oxidoreductase activity, acting on the CH-OH group of donors, NAD or NADP as acceptor"/>
    <property type="evidence" value="ECO:0007669"/>
    <property type="project" value="InterPro"/>
</dbReference>
<dbReference type="InterPro" id="IPR036291">
    <property type="entry name" value="NAD(P)-bd_dom_sf"/>
</dbReference>
<dbReference type="InterPro" id="IPR050857">
    <property type="entry name" value="D-2-hydroxyacid_DH"/>
</dbReference>
<dbReference type="GO" id="GO:0051287">
    <property type="term" value="F:NAD binding"/>
    <property type="evidence" value="ECO:0007669"/>
    <property type="project" value="InterPro"/>
</dbReference>
<evidence type="ECO:0000256" key="3">
    <source>
        <dbReference type="ARBA" id="ARBA00023002"/>
    </source>
</evidence>
<reference evidence="8 9" key="1">
    <citation type="submission" date="2017-06" db="EMBL/GenBank/DDBJ databases">
        <title>Novel microbial phyla capable of carbon fixation and sulfur reduction in deep-sea sediments.</title>
        <authorList>
            <person name="Huang J."/>
            <person name="Baker B."/>
            <person name="Wang Y."/>
        </authorList>
    </citation>
    <scope>NUCLEOTIDE SEQUENCE [LARGE SCALE GENOMIC DNA]</scope>
    <source>
        <strain evidence="8">B3_TA06</strain>
    </source>
</reference>
<evidence type="ECO:0000259" key="7">
    <source>
        <dbReference type="Pfam" id="PF02826"/>
    </source>
</evidence>
<keyword evidence="4" id="KW-0520">NAD</keyword>
<dbReference type="InterPro" id="IPR006140">
    <property type="entry name" value="D-isomer_DH_NAD-bd"/>
</dbReference>
<keyword evidence="3 5" id="KW-0560">Oxidoreductase</keyword>
<dbReference type="SUPFAM" id="SSF52283">
    <property type="entry name" value="Formate/glycerate dehydrogenase catalytic domain-like"/>
    <property type="match status" value="1"/>
</dbReference>
<evidence type="ECO:0000313" key="9">
    <source>
        <dbReference type="Proteomes" id="UP000317778"/>
    </source>
</evidence>
<protein>
    <submittedName>
        <fullName evidence="8">D-glycerate dehydrogenase</fullName>
    </submittedName>
</protein>
<evidence type="ECO:0000259" key="6">
    <source>
        <dbReference type="Pfam" id="PF00389"/>
    </source>
</evidence>
<dbReference type="Gene3D" id="3.40.50.720">
    <property type="entry name" value="NAD(P)-binding Rossmann-like Domain"/>
    <property type="match status" value="2"/>
</dbReference>
<evidence type="ECO:0000256" key="2">
    <source>
        <dbReference type="ARBA" id="ARBA00022605"/>
    </source>
</evidence>
<keyword evidence="2" id="KW-0028">Amino-acid biosynthesis</keyword>
<evidence type="ECO:0000256" key="4">
    <source>
        <dbReference type="ARBA" id="ARBA00023027"/>
    </source>
</evidence>
<dbReference type="InterPro" id="IPR029752">
    <property type="entry name" value="D-isomer_DH_CS1"/>
</dbReference>
<sequence length="323" mass="35650">MKIYVTRRIPDAGIKLLEGHEVDVYEGSTPIPRKLLAEKVADAEALIPLLSDQIDAELMDQAPKLKVIANYAVGYDNVDIVAATKRGIVVTNTPDVLTDATAELAWALLFAAARRIGEAERFTRDGRFICWGPMLLLGQGIRGKTLGVIGAGRIGTRFALGSRGFEMKVFYYDQERNETLEQELGAKKVDISYLMHEADFVSIHLPLTQETKHLIDAHQLFRMKPTAVLINTSRGPIVDEKALVAALRAGKLAAAGLDVYEREPDISAEFFEMENVVLAPHIGSATHQARGAMAELCAYAVLKVFEGEIPPNIVNREVWSKRR</sequence>
<dbReference type="SUPFAM" id="SSF51735">
    <property type="entry name" value="NAD(P)-binding Rossmann-fold domains"/>
    <property type="match status" value="1"/>
</dbReference>
<dbReference type="PROSITE" id="PS00065">
    <property type="entry name" value="D_2_HYDROXYACID_DH_1"/>
    <property type="match status" value="1"/>
</dbReference>
<evidence type="ECO:0000256" key="1">
    <source>
        <dbReference type="ARBA" id="ARBA00005854"/>
    </source>
</evidence>
<feature type="domain" description="D-isomer specific 2-hydroxyacid dehydrogenase NAD-binding" evidence="7">
    <location>
        <begin position="107"/>
        <end position="283"/>
    </location>
</feature>
<dbReference type="Pfam" id="PF00389">
    <property type="entry name" value="2-Hacid_dh"/>
    <property type="match status" value="1"/>
</dbReference>
<dbReference type="EMBL" id="NJBO01000004">
    <property type="protein sequence ID" value="TKJ43408.1"/>
    <property type="molecule type" value="Genomic_DNA"/>
</dbReference>